<gene>
    <name evidence="1" type="primary">LOC107777537</name>
</gene>
<dbReference type="AlphaFoldDB" id="A0A1S3YLF3"/>
<proteinExistence type="predicted"/>
<protein>
    <recommendedName>
        <fullName evidence="2">Craniofacial development protein 2-like</fullName>
    </recommendedName>
</protein>
<organism evidence="1">
    <name type="scientific">Nicotiana tabacum</name>
    <name type="common">Common tobacco</name>
    <dbReference type="NCBI Taxonomy" id="4097"/>
    <lineage>
        <taxon>Eukaryota</taxon>
        <taxon>Viridiplantae</taxon>
        <taxon>Streptophyta</taxon>
        <taxon>Embryophyta</taxon>
        <taxon>Tracheophyta</taxon>
        <taxon>Spermatophyta</taxon>
        <taxon>Magnoliopsida</taxon>
        <taxon>eudicotyledons</taxon>
        <taxon>Gunneridae</taxon>
        <taxon>Pentapetalae</taxon>
        <taxon>asterids</taxon>
        <taxon>lamiids</taxon>
        <taxon>Solanales</taxon>
        <taxon>Solanaceae</taxon>
        <taxon>Nicotianoideae</taxon>
        <taxon>Nicotianeae</taxon>
        <taxon>Nicotiana</taxon>
    </lineage>
</organism>
<sequence>MEKLRDISSIINGPWTILIDFNSIMTDDEGWISLYLVQWLEEKERISKRLDRVMINQEWAEAKKTNRVDHHGRSGSDHSLIIFKFRNPNHSAIRYFRFLNFWTKQGDYLNLVENIWNTDIQENGQWVLQQKLKVVAKGLSAWSRDTIGDIFASVKQKDEKVGLLE</sequence>
<dbReference type="Gene3D" id="3.60.10.10">
    <property type="entry name" value="Endonuclease/exonuclease/phosphatase"/>
    <property type="match status" value="1"/>
</dbReference>
<dbReference type="PaxDb" id="4097-A0A1S3YLF3"/>
<dbReference type="OrthoDB" id="1748181at2759"/>
<dbReference type="PANTHER" id="PTHR33710:SF35">
    <property type="entry name" value="RNA-DIRECTED DNA POLYMERASE (REVERSE TRANSCRIPTASE)_ RIBONUCLEASE H"/>
    <property type="match status" value="1"/>
</dbReference>
<dbReference type="RefSeq" id="XP_016453064.1">
    <property type="nucleotide sequence ID" value="XM_016597578.1"/>
</dbReference>
<dbReference type="KEGG" id="nta:107777537"/>
<name>A0A1S3YLF3_TOBAC</name>
<reference evidence="1" key="1">
    <citation type="submission" date="2025-08" db="UniProtKB">
        <authorList>
            <consortium name="RefSeq"/>
        </authorList>
    </citation>
    <scope>IDENTIFICATION</scope>
</reference>
<evidence type="ECO:0000313" key="1">
    <source>
        <dbReference type="RefSeq" id="XP_016453064.1"/>
    </source>
</evidence>
<accession>A0A1S3YLF3</accession>
<dbReference type="SUPFAM" id="SSF56219">
    <property type="entry name" value="DNase I-like"/>
    <property type="match status" value="1"/>
</dbReference>
<evidence type="ECO:0008006" key="2">
    <source>
        <dbReference type="Google" id="ProtNLM"/>
    </source>
</evidence>
<dbReference type="InterPro" id="IPR036691">
    <property type="entry name" value="Endo/exonu/phosph_ase_sf"/>
</dbReference>
<dbReference type="PANTHER" id="PTHR33710">
    <property type="entry name" value="BNAC02G09200D PROTEIN"/>
    <property type="match status" value="1"/>
</dbReference>